<comment type="catalytic activity">
    <reaction evidence="1">
        <text>ATP + protein L-histidine = ADP + protein N-phospho-L-histidine.</text>
        <dbReference type="EC" id="2.7.13.3"/>
    </reaction>
</comment>
<dbReference type="Gene3D" id="6.10.340.10">
    <property type="match status" value="1"/>
</dbReference>
<dbReference type="PROSITE" id="PS50109">
    <property type="entry name" value="HIS_KIN"/>
    <property type="match status" value="1"/>
</dbReference>
<keyword evidence="4" id="KW-1003">Cell membrane</keyword>
<dbReference type="PRINTS" id="PR00344">
    <property type="entry name" value="BCTRLSENSOR"/>
</dbReference>
<feature type="domain" description="Histidine kinase" evidence="15">
    <location>
        <begin position="251"/>
        <end position="466"/>
    </location>
</feature>
<keyword evidence="18" id="KW-1185">Reference proteome</keyword>
<dbReference type="InterPro" id="IPR003661">
    <property type="entry name" value="HisK_dim/P_dom"/>
</dbReference>
<dbReference type="Gene3D" id="3.30.565.10">
    <property type="entry name" value="Histidine kinase-like ATPase, C-terminal domain"/>
    <property type="match status" value="1"/>
</dbReference>
<evidence type="ECO:0000256" key="8">
    <source>
        <dbReference type="ARBA" id="ARBA00022741"/>
    </source>
</evidence>
<keyword evidence="9" id="KW-0418">Kinase</keyword>
<dbReference type="InterPro" id="IPR013727">
    <property type="entry name" value="2CSK_N"/>
</dbReference>
<keyword evidence="10 17" id="KW-0067">ATP-binding</keyword>
<evidence type="ECO:0000256" key="4">
    <source>
        <dbReference type="ARBA" id="ARBA00022475"/>
    </source>
</evidence>
<evidence type="ECO:0000256" key="11">
    <source>
        <dbReference type="ARBA" id="ARBA00022989"/>
    </source>
</evidence>
<dbReference type="SMART" id="SM00387">
    <property type="entry name" value="HATPase_c"/>
    <property type="match status" value="1"/>
</dbReference>
<keyword evidence="6" id="KW-0808">Transferase</keyword>
<evidence type="ECO:0000259" key="16">
    <source>
        <dbReference type="PROSITE" id="PS50885"/>
    </source>
</evidence>
<proteinExistence type="predicted"/>
<evidence type="ECO:0000259" key="15">
    <source>
        <dbReference type="PROSITE" id="PS50109"/>
    </source>
</evidence>
<name>A0ABV5WJG0_9BACI</name>
<evidence type="ECO:0000256" key="14">
    <source>
        <dbReference type="SAM" id="Phobius"/>
    </source>
</evidence>
<dbReference type="GO" id="GO:0005524">
    <property type="term" value="F:ATP binding"/>
    <property type="evidence" value="ECO:0007669"/>
    <property type="project" value="UniProtKB-KW"/>
</dbReference>
<dbReference type="InterPro" id="IPR036097">
    <property type="entry name" value="HisK_dim/P_sf"/>
</dbReference>
<feature type="domain" description="HAMP" evidence="16">
    <location>
        <begin position="190"/>
        <end position="243"/>
    </location>
</feature>
<protein>
    <recommendedName>
        <fullName evidence="3">histidine kinase</fullName>
        <ecNumber evidence="3">2.7.13.3</ecNumber>
    </recommendedName>
</protein>
<dbReference type="RefSeq" id="WP_379951005.1">
    <property type="nucleotide sequence ID" value="NZ_JBHMAF010000167.1"/>
</dbReference>
<dbReference type="Gene3D" id="1.10.287.130">
    <property type="match status" value="1"/>
</dbReference>
<dbReference type="Pfam" id="PF08521">
    <property type="entry name" value="2CSK_N"/>
    <property type="match status" value="1"/>
</dbReference>
<dbReference type="EMBL" id="JBHMAF010000167">
    <property type="protein sequence ID" value="MFB9760720.1"/>
    <property type="molecule type" value="Genomic_DNA"/>
</dbReference>
<evidence type="ECO:0000256" key="10">
    <source>
        <dbReference type="ARBA" id="ARBA00022840"/>
    </source>
</evidence>
<dbReference type="SMART" id="SM00388">
    <property type="entry name" value="HisKA"/>
    <property type="match status" value="1"/>
</dbReference>
<evidence type="ECO:0000256" key="9">
    <source>
        <dbReference type="ARBA" id="ARBA00022777"/>
    </source>
</evidence>
<gene>
    <name evidence="17" type="ORF">ACFFMS_20780</name>
</gene>
<evidence type="ECO:0000256" key="2">
    <source>
        <dbReference type="ARBA" id="ARBA00004651"/>
    </source>
</evidence>
<dbReference type="InterPro" id="IPR050398">
    <property type="entry name" value="HssS/ArlS-like"/>
</dbReference>
<reference evidence="17 18" key="1">
    <citation type="submission" date="2024-09" db="EMBL/GenBank/DDBJ databases">
        <authorList>
            <person name="Sun Q."/>
            <person name="Mori K."/>
        </authorList>
    </citation>
    <scope>NUCLEOTIDE SEQUENCE [LARGE SCALE GENOMIC DNA]</scope>
    <source>
        <strain evidence="17 18">JCM 11201</strain>
    </source>
</reference>
<feature type="transmembrane region" description="Helical" evidence="14">
    <location>
        <begin position="169"/>
        <end position="188"/>
    </location>
</feature>
<dbReference type="Pfam" id="PF00672">
    <property type="entry name" value="HAMP"/>
    <property type="match status" value="1"/>
</dbReference>
<dbReference type="EC" id="2.7.13.3" evidence="3"/>
<comment type="subcellular location">
    <subcellularLocation>
        <location evidence="2">Cell membrane</location>
        <topology evidence="2">Multi-pass membrane protein</topology>
    </subcellularLocation>
</comment>
<dbReference type="PANTHER" id="PTHR45528">
    <property type="entry name" value="SENSOR HISTIDINE KINASE CPXA"/>
    <property type="match status" value="1"/>
</dbReference>
<dbReference type="InterPro" id="IPR005467">
    <property type="entry name" value="His_kinase_dom"/>
</dbReference>
<evidence type="ECO:0000256" key="7">
    <source>
        <dbReference type="ARBA" id="ARBA00022692"/>
    </source>
</evidence>
<organism evidence="17 18">
    <name type="scientific">Ectobacillus funiculus</name>
    <dbReference type="NCBI Taxonomy" id="137993"/>
    <lineage>
        <taxon>Bacteria</taxon>
        <taxon>Bacillati</taxon>
        <taxon>Bacillota</taxon>
        <taxon>Bacilli</taxon>
        <taxon>Bacillales</taxon>
        <taxon>Bacillaceae</taxon>
        <taxon>Ectobacillus</taxon>
    </lineage>
</organism>
<dbReference type="SUPFAM" id="SSF47384">
    <property type="entry name" value="Homodimeric domain of signal transducing histidine kinase"/>
    <property type="match status" value="1"/>
</dbReference>
<dbReference type="PROSITE" id="PS50885">
    <property type="entry name" value="HAMP"/>
    <property type="match status" value="1"/>
</dbReference>
<keyword evidence="5" id="KW-0597">Phosphoprotein</keyword>
<dbReference type="CDD" id="cd06225">
    <property type="entry name" value="HAMP"/>
    <property type="match status" value="1"/>
</dbReference>
<dbReference type="Proteomes" id="UP001589609">
    <property type="component" value="Unassembled WGS sequence"/>
</dbReference>
<dbReference type="CDD" id="cd00075">
    <property type="entry name" value="HATPase"/>
    <property type="match status" value="1"/>
</dbReference>
<evidence type="ECO:0000313" key="18">
    <source>
        <dbReference type="Proteomes" id="UP001589609"/>
    </source>
</evidence>
<evidence type="ECO:0000313" key="17">
    <source>
        <dbReference type="EMBL" id="MFB9760720.1"/>
    </source>
</evidence>
<keyword evidence="8" id="KW-0547">Nucleotide-binding</keyword>
<dbReference type="SUPFAM" id="SSF55874">
    <property type="entry name" value="ATPase domain of HSP90 chaperone/DNA topoisomerase II/histidine kinase"/>
    <property type="match status" value="1"/>
</dbReference>
<keyword evidence="13 14" id="KW-0472">Membrane</keyword>
<comment type="caution">
    <text evidence="17">The sequence shown here is derived from an EMBL/GenBank/DDBJ whole genome shotgun (WGS) entry which is preliminary data.</text>
</comment>
<dbReference type="SUPFAM" id="SSF158472">
    <property type="entry name" value="HAMP domain-like"/>
    <property type="match status" value="1"/>
</dbReference>
<evidence type="ECO:0000256" key="13">
    <source>
        <dbReference type="ARBA" id="ARBA00023136"/>
    </source>
</evidence>
<keyword evidence="7 14" id="KW-0812">Transmembrane</keyword>
<dbReference type="SMART" id="SM00304">
    <property type="entry name" value="HAMP"/>
    <property type="match status" value="1"/>
</dbReference>
<dbReference type="InterPro" id="IPR004358">
    <property type="entry name" value="Sig_transdc_His_kin-like_C"/>
</dbReference>
<evidence type="ECO:0000256" key="5">
    <source>
        <dbReference type="ARBA" id="ARBA00022553"/>
    </source>
</evidence>
<dbReference type="InterPro" id="IPR003660">
    <property type="entry name" value="HAMP_dom"/>
</dbReference>
<evidence type="ECO:0000256" key="6">
    <source>
        <dbReference type="ARBA" id="ARBA00022679"/>
    </source>
</evidence>
<evidence type="ECO:0000256" key="3">
    <source>
        <dbReference type="ARBA" id="ARBA00012438"/>
    </source>
</evidence>
<accession>A0ABV5WJG0</accession>
<evidence type="ECO:0000256" key="12">
    <source>
        <dbReference type="ARBA" id="ARBA00023012"/>
    </source>
</evidence>
<keyword evidence="11 14" id="KW-1133">Transmembrane helix</keyword>
<feature type="transmembrane region" description="Helical" evidence="14">
    <location>
        <begin position="12"/>
        <end position="34"/>
    </location>
</feature>
<keyword evidence="12" id="KW-0902">Two-component regulatory system</keyword>
<evidence type="ECO:0000256" key="1">
    <source>
        <dbReference type="ARBA" id="ARBA00000085"/>
    </source>
</evidence>
<dbReference type="PANTHER" id="PTHR45528:SF1">
    <property type="entry name" value="SENSOR HISTIDINE KINASE CPXA"/>
    <property type="match status" value="1"/>
</dbReference>
<dbReference type="Pfam" id="PF00512">
    <property type="entry name" value="HisKA"/>
    <property type="match status" value="1"/>
</dbReference>
<dbReference type="Pfam" id="PF02518">
    <property type="entry name" value="HATPase_c"/>
    <property type="match status" value="1"/>
</dbReference>
<sequence>MKFLQSIGWRITIWHTIMSIIILFLFSGFLYITFSDMLTRKVDSVLTRELGLIAYSLEEGDSYSKIEHRINLLPSFKRVNQDEIYWQVENERGQIIAGSHNLYGQHIKDSKTTLKRMDENTFSWDPVLNGVPLRAMSMQLKSQNKFTYKITVATNDRIRHFAIDQLRNIIIICNFGFLGISIVMGWLISKKTLQPIHQIINTTNTITATSLHERLPIEGPEDELQNLSKTLNGMIDRLEDSFTQIQQFTSDVSHELRTSLTIMRGELEVGLNRNRSAAEYKRVLHTVLEEVIYLSDMVEKFLYVSRNTSTSNQIDRKTVDGMLLFQYVRNHVLSLVMNKQIELHIQIPDPFLLYGDEDLLRRLFINLLENAIKYTPEGGTVGIKAWGKEGFTYIEVIDHGIGIPEEHLPFIFQRFYRVDDSRSRSQGGTGLGLSLCKWIVEVHNGTIKICSKPDKGTRVIVKLLAS</sequence>
<dbReference type="CDD" id="cd00082">
    <property type="entry name" value="HisKA"/>
    <property type="match status" value="1"/>
</dbReference>
<dbReference type="InterPro" id="IPR003594">
    <property type="entry name" value="HATPase_dom"/>
</dbReference>
<dbReference type="InterPro" id="IPR036890">
    <property type="entry name" value="HATPase_C_sf"/>
</dbReference>